<evidence type="ECO:0000313" key="2">
    <source>
        <dbReference type="Proteomes" id="UP001302602"/>
    </source>
</evidence>
<comment type="caution">
    <text evidence="1">The sequence shown here is derived from an EMBL/GenBank/DDBJ whole genome shotgun (WGS) entry which is preliminary data.</text>
</comment>
<accession>A0AAN6TNZ7</accession>
<proteinExistence type="predicted"/>
<protein>
    <submittedName>
        <fullName evidence="1">Uncharacterized protein</fullName>
    </submittedName>
</protein>
<name>A0AAN6TNZ7_9PEZI</name>
<dbReference type="GeneID" id="87832618"/>
<dbReference type="Proteomes" id="UP001302602">
    <property type="component" value="Unassembled WGS sequence"/>
</dbReference>
<dbReference type="EMBL" id="MU853304">
    <property type="protein sequence ID" value="KAK4117949.1"/>
    <property type="molecule type" value="Genomic_DNA"/>
</dbReference>
<evidence type="ECO:0000313" key="1">
    <source>
        <dbReference type="EMBL" id="KAK4117949.1"/>
    </source>
</evidence>
<dbReference type="AlphaFoldDB" id="A0AAN6TNZ7"/>
<keyword evidence="2" id="KW-1185">Reference proteome</keyword>
<reference evidence="1" key="2">
    <citation type="submission" date="2023-05" db="EMBL/GenBank/DDBJ databases">
        <authorList>
            <consortium name="Lawrence Berkeley National Laboratory"/>
            <person name="Steindorff A."/>
            <person name="Hensen N."/>
            <person name="Bonometti L."/>
            <person name="Westerberg I."/>
            <person name="Brannstrom I.O."/>
            <person name="Guillou S."/>
            <person name="Cros-Aarteil S."/>
            <person name="Calhoun S."/>
            <person name="Haridas S."/>
            <person name="Kuo A."/>
            <person name="Mondo S."/>
            <person name="Pangilinan J."/>
            <person name="Riley R."/>
            <person name="Labutti K."/>
            <person name="Andreopoulos B."/>
            <person name="Lipzen A."/>
            <person name="Chen C."/>
            <person name="Yanf M."/>
            <person name="Daum C."/>
            <person name="Ng V."/>
            <person name="Clum A."/>
            <person name="Ohm R."/>
            <person name="Martin F."/>
            <person name="Silar P."/>
            <person name="Natvig D."/>
            <person name="Lalanne C."/>
            <person name="Gautier V."/>
            <person name="Ament-Velasquez S.L."/>
            <person name="Kruys A."/>
            <person name="Hutchinson M.I."/>
            <person name="Powell A.J."/>
            <person name="Barry K."/>
            <person name="Miller A.N."/>
            <person name="Grigoriev I.V."/>
            <person name="Debuchy R."/>
            <person name="Gladieux P."/>
            <person name="Thoren M.H."/>
            <person name="Johannesson H."/>
        </authorList>
    </citation>
    <scope>NUCLEOTIDE SEQUENCE</scope>
    <source>
        <strain evidence="1">CBS 731.68</strain>
    </source>
</reference>
<gene>
    <name evidence="1" type="ORF">N657DRAFT_675855</name>
</gene>
<organism evidence="1 2">
    <name type="scientific">Parathielavia appendiculata</name>
    <dbReference type="NCBI Taxonomy" id="2587402"/>
    <lineage>
        <taxon>Eukaryota</taxon>
        <taxon>Fungi</taxon>
        <taxon>Dikarya</taxon>
        <taxon>Ascomycota</taxon>
        <taxon>Pezizomycotina</taxon>
        <taxon>Sordariomycetes</taxon>
        <taxon>Sordariomycetidae</taxon>
        <taxon>Sordariales</taxon>
        <taxon>Chaetomiaceae</taxon>
        <taxon>Parathielavia</taxon>
    </lineage>
</organism>
<dbReference type="RefSeq" id="XP_062641722.1">
    <property type="nucleotide sequence ID" value="XM_062795850.1"/>
</dbReference>
<sequence length="285" mass="32164">MLIWEQRPDLRACSTYLFRAQVSIVIKRFTARAWEKGITLQILRQLSVGISEKHVREVFKPFNRFDDRTDAADRDVAFAWQTGHRLLQIPTAIRDPLGLRKAPPRSMSSHRNEPVFGRLNVVAMVGEADERRRIASYLAEKLPVIRPLNPEDGKLAIARKQPVGSASSMIALRNGVAGQRLDIPRYYGQRGDCATCGYGWVVCGQMRIGLHLEEAASRRPKAHARLLAKYDSAKARDGFCENRSVVRRMIAALVTYDGQILGKVLTRLVLDQYGIDLGNEKEAKR</sequence>
<reference evidence="1" key="1">
    <citation type="journal article" date="2023" name="Mol. Phylogenet. Evol.">
        <title>Genome-scale phylogeny and comparative genomics of the fungal order Sordariales.</title>
        <authorList>
            <person name="Hensen N."/>
            <person name="Bonometti L."/>
            <person name="Westerberg I."/>
            <person name="Brannstrom I.O."/>
            <person name="Guillou S."/>
            <person name="Cros-Aarteil S."/>
            <person name="Calhoun S."/>
            <person name="Haridas S."/>
            <person name="Kuo A."/>
            <person name="Mondo S."/>
            <person name="Pangilinan J."/>
            <person name="Riley R."/>
            <person name="LaButti K."/>
            <person name="Andreopoulos B."/>
            <person name="Lipzen A."/>
            <person name="Chen C."/>
            <person name="Yan M."/>
            <person name="Daum C."/>
            <person name="Ng V."/>
            <person name="Clum A."/>
            <person name="Steindorff A."/>
            <person name="Ohm R.A."/>
            <person name="Martin F."/>
            <person name="Silar P."/>
            <person name="Natvig D.O."/>
            <person name="Lalanne C."/>
            <person name="Gautier V."/>
            <person name="Ament-Velasquez S.L."/>
            <person name="Kruys A."/>
            <person name="Hutchinson M.I."/>
            <person name="Powell A.J."/>
            <person name="Barry K."/>
            <person name="Miller A.N."/>
            <person name="Grigoriev I.V."/>
            <person name="Debuchy R."/>
            <person name="Gladieux P."/>
            <person name="Hiltunen Thoren M."/>
            <person name="Johannesson H."/>
        </authorList>
    </citation>
    <scope>NUCLEOTIDE SEQUENCE</scope>
    <source>
        <strain evidence="1">CBS 731.68</strain>
    </source>
</reference>